<dbReference type="InParanoid" id="A0A5J5EMA8"/>
<keyword evidence="2" id="KW-0456">Lyase</keyword>
<dbReference type="AlphaFoldDB" id="A0A5J5EMA8"/>
<dbReference type="GO" id="GO:0016838">
    <property type="term" value="F:carbon-oxygen lyase activity, acting on phosphates"/>
    <property type="evidence" value="ECO:0007669"/>
    <property type="project" value="InterPro"/>
</dbReference>
<dbReference type="Proteomes" id="UP000326924">
    <property type="component" value="Unassembled WGS sequence"/>
</dbReference>
<dbReference type="InterPro" id="IPR024652">
    <property type="entry name" value="Trichodiene_synth"/>
</dbReference>
<organism evidence="3 4">
    <name type="scientific">Sphaerosporella brunnea</name>
    <dbReference type="NCBI Taxonomy" id="1250544"/>
    <lineage>
        <taxon>Eukaryota</taxon>
        <taxon>Fungi</taxon>
        <taxon>Dikarya</taxon>
        <taxon>Ascomycota</taxon>
        <taxon>Pezizomycotina</taxon>
        <taxon>Pezizomycetes</taxon>
        <taxon>Pezizales</taxon>
        <taxon>Pyronemataceae</taxon>
        <taxon>Sphaerosporella</taxon>
    </lineage>
</organism>
<name>A0A5J5EMA8_9PEZI</name>
<comment type="caution">
    <text evidence="3">The sequence shown here is derived from an EMBL/GenBank/DDBJ whole genome shotgun (WGS) entry which is preliminary data.</text>
</comment>
<evidence type="ECO:0000256" key="1">
    <source>
        <dbReference type="ARBA" id="ARBA00007946"/>
    </source>
</evidence>
<evidence type="ECO:0000256" key="2">
    <source>
        <dbReference type="ARBA" id="ARBA00023239"/>
    </source>
</evidence>
<dbReference type="InterPro" id="IPR008949">
    <property type="entry name" value="Isoprenoid_synthase_dom_sf"/>
</dbReference>
<sequence length="364" mass="41116">MPSRRKSTATPVAAPVPTSPVRQFFDALMSSYPARQKESRRKKFNPDVLVRFCKNMGYDISEEYCQPGPELAEACLKICEEATMDPVYLVPLKRPLPLGVTFAELCYPDQPFELKVFVTIYTAVIIYLDDAITQTPDLVLPQLREYLSSFSQGGLEQPVLALMHRYLTVEARKIWGPVGSAAVGKATLDFYLGLLIEAKFPNGLQATKTSARFPAFLRYKTGASEAYAFFLFPDCQYPEEDYMETFLPAFPDIIEVTNGMNDVLSFYKECVVGTEWNTYFPNMARILGRDPIAVLEETCDHVVRRSREVLSTLSGKPNARRAFEIYLKGFVMWHVMEKRYRLDEVGLHFKYASPSSATSTAASA</sequence>
<dbReference type="Pfam" id="PF06330">
    <property type="entry name" value="TRI5"/>
    <property type="match status" value="1"/>
</dbReference>
<evidence type="ECO:0000313" key="3">
    <source>
        <dbReference type="EMBL" id="KAA8895828.1"/>
    </source>
</evidence>
<proteinExistence type="inferred from homology"/>
<gene>
    <name evidence="3" type="ORF">FN846DRAFT_893807</name>
</gene>
<reference evidence="3 4" key="1">
    <citation type="submission" date="2019-09" db="EMBL/GenBank/DDBJ databases">
        <title>Draft genome of the ectomycorrhizal ascomycete Sphaerosporella brunnea.</title>
        <authorList>
            <consortium name="DOE Joint Genome Institute"/>
            <person name="Benucci G.M."/>
            <person name="Marozzi G."/>
            <person name="Antonielli L."/>
            <person name="Sanchez S."/>
            <person name="Marco P."/>
            <person name="Wang X."/>
            <person name="Falini L.B."/>
            <person name="Barry K."/>
            <person name="Haridas S."/>
            <person name="Lipzen A."/>
            <person name="Labutti K."/>
            <person name="Grigoriev I.V."/>
            <person name="Murat C."/>
            <person name="Martin F."/>
            <person name="Albertini E."/>
            <person name="Donnini D."/>
            <person name="Bonito G."/>
        </authorList>
    </citation>
    <scope>NUCLEOTIDE SEQUENCE [LARGE SCALE GENOMIC DNA]</scope>
    <source>
        <strain evidence="3 4">Sb_GMNB300</strain>
    </source>
</reference>
<accession>A0A5J5EMA8</accession>
<dbReference type="EMBL" id="VXIS01000242">
    <property type="protein sequence ID" value="KAA8895828.1"/>
    <property type="molecule type" value="Genomic_DNA"/>
</dbReference>
<evidence type="ECO:0000313" key="4">
    <source>
        <dbReference type="Proteomes" id="UP000326924"/>
    </source>
</evidence>
<dbReference type="Gene3D" id="1.10.600.10">
    <property type="entry name" value="Farnesyl Diphosphate Synthase"/>
    <property type="match status" value="1"/>
</dbReference>
<dbReference type="OrthoDB" id="2998174at2759"/>
<comment type="similarity">
    <text evidence="1">Belongs to the trichodiene synthase family.</text>
</comment>
<dbReference type="SUPFAM" id="SSF48576">
    <property type="entry name" value="Terpenoid synthases"/>
    <property type="match status" value="1"/>
</dbReference>
<keyword evidence="4" id="KW-1185">Reference proteome</keyword>
<protein>
    <submittedName>
        <fullName evidence="3">Isoprenoid synthase domain-containing protein</fullName>
    </submittedName>
</protein>